<reference evidence="1 2" key="1">
    <citation type="submission" date="2022-10" db="EMBL/GenBank/DDBJ databases">
        <title>Sphingomonas sp.</title>
        <authorList>
            <person name="Jin C."/>
        </authorList>
    </citation>
    <scope>NUCLEOTIDE SEQUENCE [LARGE SCALE GENOMIC DNA]</scope>
    <source>
        <strain evidence="1 2">BN140010</strain>
    </source>
</reference>
<evidence type="ECO:0000313" key="2">
    <source>
        <dbReference type="Proteomes" id="UP001526246"/>
    </source>
</evidence>
<dbReference type="Proteomes" id="UP001526246">
    <property type="component" value="Unassembled WGS sequence"/>
</dbReference>
<name>A0ABT3JGQ0_9SPHN</name>
<keyword evidence="2" id="KW-1185">Reference proteome</keyword>
<sequence length="491" mass="54622">MTARTRLNAAQDALFDEYGYMVEADQRDPAKAAAADASLRYYLSAYPNGRYADSARGLLRRTAWFAGNDAALARDYAAMLTKPAEPVRVIEELDTKLLDHDKGYQAATGPLLLAVADLQRLRSSVGEEQPYHGSGLSRAELERQRPQFAGRDDLYTYLLAAEALYNRSAAADVLALIPDAVHQSRFTTLQFSRQVLRGLALDMSGDPNAYRFWLSLLPGATGPNQRGAVELAIAQHEEKRGSLDRLLADTSPVRTPALRRIAIAHLAGPDLLRARAAAPRAATDERELALYVLLTRQLGRGRYADFLRDVALLPPAPPQPHAEQTYRLPPDREQEELEEAAVTSGDLAIFRTPRKEPGTGCPDLRATATRLTAAPADPHARLCLAEWWRLSDLDYFPFDQPLAETGLGSGPPRWPGQPYSRLLVYQSLLADARLTPEDRAYTLYRAVWCFGPSGINSCGGDAPKAQRRIWFTELKTRFPQSRWARSLKYHW</sequence>
<protein>
    <submittedName>
        <fullName evidence="1">Uncharacterized protein</fullName>
    </submittedName>
</protein>
<accession>A0ABT3JGQ0</accession>
<dbReference type="RefSeq" id="WP_264883015.1">
    <property type="nucleotide sequence ID" value="NZ_JAPDOB010000002.1"/>
</dbReference>
<comment type="caution">
    <text evidence="1">The sequence shown here is derived from an EMBL/GenBank/DDBJ whole genome shotgun (WGS) entry which is preliminary data.</text>
</comment>
<evidence type="ECO:0000313" key="1">
    <source>
        <dbReference type="EMBL" id="MCW3798258.1"/>
    </source>
</evidence>
<gene>
    <name evidence="1" type="ORF">OMW55_10640</name>
</gene>
<dbReference type="EMBL" id="JAPDOB010000002">
    <property type="protein sequence ID" value="MCW3798258.1"/>
    <property type="molecule type" value="Genomic_DNA"/>
</dbReference>
<organism evidence="1 2">
    <name type="scientific">Sphingomonas arvum</name>
    <dbReference type="NCBI Taxonomy" id="2992113"/>
    <lineage>
        <taxon>Bacteria</taxon>
        <taxon>Pseudomonadati</taxon>
        <taxon>Pseudomonadota</taxon>
        <taxon>Alphaproteobacteria</taxon>
        <taxon>Sphingomonadales</taxon>
        <taxon>Sphingomonadaceae</taxon>
        <taxon>Sphingomonas</taxon>
    </lineage>
</organism>
<proteinExistence type="predicted"/>